<dbReference type="Pfam" id="PF11307">
    <property type="entry name" value="DUF3109"/>
    <property type="match status" value="1"/>
</dbReference>
<evidence type="ECO:0000256" key="1">
    <source>
        <dbReference type="ARBA" id="ARBA00093770"/>
    </source>
</evidence>
<dbReference type="AlphaFoldDB" id="A0A1R3T338"/>
<evidence type="ECO:0000313" key="2">
    <source>
        <dbReference type="EMBL" id="SCD20472.1"/>
    </source>
</evidence>
<organism evidence="2 3">
    <name type="scientific">Proteiniphilum saccharofermentans</name>
    <dbReference type="NCBI Taxonomy" id="1642647"/>
    <lineage>
        <taxon>Bacteria</taxon>
        <taxon>Pseudomonadati</taxon>
        <taxon>Bacteroidota</taxon>
        <taxon>Bacteroidia</taxon>
        <taxon>Bacteroidales</taxon>
        <taxon>Dysgonomonadaceae</taxon>
        <taxon>Proteiniphilum</taxon>
    </lineage>
</organism>
<dbReference type="InterPro" id="IPR021458">
    <property type="entry name" value="Rv0495c"/>
</dbReference>
<reference evidence="2 3" key="1">
    <citation type="submission" date="2016-08" db="EMBL/GenBank/DDBJ databases">
        <authorList>
            <person name="Seilhamer J.J."/>
        </authorList>
    </citation>
    <scope>NUCLEOTIDE SEQUENCE [LARGE SCALE GENOMIC DNA]</scope>
    <source>
        <strain evidence="2">M3/6</strain>
    </source>
</reference>
<sequence>MIQIQNTLLSDDIFEERFICDLCKCKGECCVEGESGAPITKEEFQEIEGILSEIWNDLSPKAQEVINKQGIAYTDYDGELVTSLVNGKECVFTYFDADGICKCAIDNAYREGRISVRKPVSCHLYPIRLTEYSDFTAVNYHRWSICEPAVRLGRKEGIPLYRFLREPLTRKFGEEWYNEVCEAAKLLKGEE</sequence>
<dbReference type="Proteomes" id="UP000187464">
    <property type="component" value="Chromosome I"/>
</dbReference>
<comment type="similarity">
    <text evidence="1">Belongs to the Rv0495c family.</text>
</comment>
<evidence type="ECO:0008006" key="4">
    <source>
        <dbReference type="Google" id="ProtNLM"/>
    </source>
</evidence>
<dbReference type="STRING" id="1642647.PSM36_1652"/>
<protein>
    <recommendedName>
        <fullName evidence="4">DUF3109 family protein</fullName>
    </recommendedName>
</protein>
<keyword evidence="3" id="KW-1185">Reference proteome</keyword>
<gene>
    <name evidence="2" type="ORF">PSM36_1652</name>
</gene>
<accession>A0A1R3T338</accession>
<dbReference type="KEGG" id="psac:PSM36_1652"/>
<dbReference type="RefSeq" id="WP_076930493.1">
    <property type="nucleotide sequence ID" value="NZ_LT605205.1"/>
</dbReference>
<evidence type="ECO:0000313" key="3">
    <source>
        <dbReference type="Proteomes" id="UP000187464"/>
    </source>
</evidence>
<proteinExistence type="inferred from homology"/>
<name>A0A1R3T338_9BACT</name>
<dbReference type="EMBL" id="LT605205">
    <property type="protein sequence ID" value="SCD20472.1"/>
    <property type="molecule type" value="Genomic_DNA"/>
</dbReference>